<organism evidence="2 3">
    <name type="scientific">Oedothorax gibbosus</name>
    <dbReference type="NCBI Taxonomy" id="931172"/>
    <lineage>
        <taxon>Eukaryota</taxon>
        <taxon>Metazoa</taxon>
        <taxon>Ecdysozoa</taxon>
        <taxon>Arthropoda</taxon>
        <taxon>Chelicerata</taxon>
        <taxon>Arachnida</taxon>
        <taxon>Araneae</taxon>
        <taxon>Araneomorphae</taxon>
        <taxon>Entelegynae</taxon>
        <taxon>Araneoidea</taxon>
        <taxon>Linyphiidae</taxon>
        <taxon>Erigoninae</taxon>
        <taxon>Oedothorax</taxon>
    </lineage>
</organism>
<name>A0AAV6VMD4_9ARAC</name>
<reference evidence="2 3" key="1">
    <citation type="journal article" date="2022" name="Nat. Ecol. Evol.">
        <title>A masculinizing supergene underlies an exaggerated male reproductive morph in a spider.</title>
        <authorList>
            <person name="Hendrickx F."/>
            <person name="De Corte Z."/>
            <person name="Sonet G."/>
            <person name="Van Belleghem S.M."/>
            <person name="Kostlbacher S."/>
            <person name="Vangestel C."/>
        </authorList>
    </citation>
    <scope>NUCLEOTIDE SEQUENCE [LARGE SCALE GENOMIC DNA]</scope>
    <source>
        <strain evidence="2">W744_W776</strain>
    </source>
</reference>
<dbReference type="InterPro" id="IPR036378">
    <property type="entry name" value="FAS1_dom_sf"/>
</dbReference>
<feature type="domain" description="FAS1" evidence="1">
    <location>
        <begin position="420"/>
        <end position="552"/>
    </location>
</feature>
<comment type="caution">
    <text evidence="2">The sequence shown here is derived from an EMBL/GenBank/DDBJ whole genome shotgun (WGS) entry which is preliminary data.</text>
</comment>
<gene>
    <name evidence="2" type="ORF">JTE90_011391</name>
</gene>
<dbReference type="PANTHER" id="PTHR10900:SF124">
    <property type="entry name" value="FI05614P"/>
    <property type="match status" value="1"/>
</dbReference>
<dbReference type="GO" id="GO:0030198">
    <property type="term" value="P:extracellular matrix organization"/>
    <property type="evidence" value="ECO:0007669"/>
    <property type="project" value="TreeGrafter"/>
</dbReference>
<dbReference type="PANTHER" id="PTHR10900">
    <property type="entry name" value="PERIOSTIN-RELATED"/>
    <property type="match status" value="1"/>
</dbReference>
<evidence type="ECO:0000259" key="1">
    <source>
        <dbReference type="PROSITE" id="PS50213"/>
    </source>
</evidence>
<feature type="domain" description="FAS1" evidence="1">
    <location>
        <begin position="105"/>
        <end position="233"/>
    </location>
</feature>
<keyword evidence="3" id="KW-1185">Reference proteome</keyword>
<dbReference type="Proteomes" id="UP000827092">
    <property type="component" value="Unassembled WGS sequence"/>
</dbReference>
<feature type="domain" description="FAS1" evidence="1">
    <location>
        <begin position="236"/>
        <end position="365"/>
    </location>
</feature>
<dbReference type="GO" id="GO:0005615">
    <property type="term" value="C:extracellular space"/>
    <property type="evidence" value="ECO:0007669"/>
    <property type="project" value="TreeGrafter"/>
</dbReference>
<dbReference type="InterPro" id="IPR050904">
    <property type="entry name" value="Adhesion/Biosynth-related"/>
</dbReference>
<sequence>MSDDAGRSSSSLSLKTAVRKKKVIRRMKMMLWMLLLLAAVEGQQIRIPAYIGRPVNRPAIRIVPSDSVVVRIRKPDQPVVTSLAIPRDSSVTRIQPVLVAPRVTPRVNVQDALNQMRLRKMASLIETTNLQPVFQQAGPVTLFAPTDEAFSLLSVPGDQRRLVDFVLQHVVKGRVMPQDVRNDFILPSLRSSGIPLRLNVYEDGQMLSVSGSQFLDDARDAGNVRIQPIDRVLYPISGEDLATEARLTFPSLGEMLMKASLTQQLTSGTFTLFAPTNEAFSSLPPEIQEKLMENSTLLHKVLLNHVVPGTHYSAVLAHGYSLKTMGGEPIHFTNRRGLILANGVPVVKADISVSNGVIHAINRLLLPQELFERRRPATIAPPPFTEAPVPVPDPTTEYLPVPVYMEPSPAVPRPLSKTISEPLNLPDGRRMTFNSANSLLRRSLLLSTLRNNGSEMGYTMLVPTDAAFSAIGQSGLDSLRRNSKLLRRMLLCQLMEGRINLTGNEDRPIRSLGGTIVLSSMNGGNNLMIGGARVLSVRQASDGMVLVTDRVTFPPASRNVADALMPFPKLKDIVRTRPNIEQSLINDGSVYTIFAPTDAALSTLQPFQLQDKMFMSELFWSHVVRGAYYRSRLAPGLKLTTVRGNTIIIHRSPTGALFVNEKPITADEIIAGNGVIHPIDTLLFFPQSPEPTEPPITSDNDLAKIAKEFDATQFLDWMKMAQLQDLLKSKTVLSNGCTLFLPTNAALRNMPTTLRFVTLSDRARLKKFILYHVSSRAFSWNTVHDNSFIPSLIPGRDIRCNVYAKGRMPGVLTVNGCRVTAMRPLSPESNVTVAVIDEAMSSPTGDLPITVAQTPMLTNFSKILTVAGFRDIISDGGPYTLFAPNACAFSEMDADEYQRLIINSKVALEFVKRYLVKGCFYRNGLQDSQTLRTEANTYLAVKITPDCILVSGAKVLYGDMSTTNGVLHVIASLLLS</sequence>
<dbReference type="SUPFAM" id="SSF82153">
    <property type="entry name" value="FAS1 domain"/>
    <property type="match status" value="6"/>
</dbReference>
<protein>
    <recommendedName>
        <fullName evidence="1">FAS1 domain-containing protein</fullName>
    </recommendedName>
</protein>
<evidence type="ECO:0000313" key="3">
    <source>
        <dbReference type="Proteomes" id="UP000827092"/>
    </source>
</evidence>
<dbReference type="Gene3D" id="2.30.180.10">
    <property type="entry name" value="FAS1 domain"/>
    <property type="match status" value="6"/>
</dbReference>
<dbReference type="GO" id="GO:0031012">
    <property type="term" value="C:extracellular matrix"/>
    <property type="evidence" value="ECO:0007669"/>
    <property type="project" value="TreeGrafter"/>
</dbReference>
<dbReference type="GO" id="GO:0050839">
    <property type="term" value="F:cell adhesion molecule binding"/>
    <property type="evidence" value="ECO:0007669"/>
    <property type="project" value="TreeGrafter"/>
</dbReference>
<dbReference type="Pfam" id="PF02469">
    <property type="entry name" value="Fasciclin"/>
    <property type="match status" value="6"/>
</dbReference>
<proteinExistence type="predicted"/>
<accession>A0AAV6VMD4</accession>
<dbReference type="FunFam" id="2.30.180.10:FF:000032">
    <property type="entry name" value="Fasciclin domain-containing protein, putative"/>
    <property type="match status" value="1"/>
</dbReference>
<feature type="domain" description="FAS1" evidence="1">
    <location>
        <begin position="554"/>
        <end position="683"/>
    </location>
</feature>
<dbReference type="EMBL" id="JAFNEN010000058">
    <property type="protein sequence ID" value="KAG8197240.1"/>
    <property type="molecule type" value="Genomic_DNA"/>
</dbReference>
<dbReference type="GO" id="GO:0007155">
    <property type="term" value="P:cell adhesion"/>
    <property type="evidence" value="ECO:0007669"/>
    <property type="project" value="TreeGrafter"/>
</dbReference>
<dbReference type="AlphaFoldDB" id="A0AAV6VMD4"/>
<dbReference type="SMART" id="SM00554">
    <property type="entry name" value="FAS1"/>
    <property type="match status" value="6"/>
</dbReference>
<dbReference type="PROSITE" id="PS50213">
    <property type="entry name" value="FAS1"/>
    <property type="match status" value="6"/>
</dbReference>
<evidence type="ECO:0000313" key="2">
    <source>
        <dbReference type="EMBL" id="KAG8197240.1"/>
    </source>
</evidence>
<dbReference type="InterPro" id="IPR000782">
    <property type="entry name" value="FAS1_domain"/>
</dbReference>
<feature type="domain" description="FAS1" evidence="1">
    <location>
        <begin position="698"/>
        <end position="840"/>
    </location>
</feature>
<feature type="domain" description="FAS1" evidence="1">
    <location>
        <begin position="844"/>
        <end position="974"/>
    </location>
</feature>